<dbReference type="AlphaFoldDB" id="A0A6P5TZE1"/>
<keyword evidence="3" id="KW-0418">Kinase</keyword>
<dbReference type="GO" id="GO:0016301">
    <property type="term" value="F:kinase activity"/>
    <property type="evidence" value="ECO:0007669"/>
    <property type="project" value="UniProtKB-KW"/>
</dbReference>
<dbReference type="RefSeq" id="XP_021832547.1">
    <property type="nucleotide sequence ID" value="XM_021976855.1"/>
</dbReference>
<dbReference type="GeneID" id="110772392"/>
<accession>A0A6P5TZE1</accession>
<name>A0A6P5TZE1_PRUAV</name>
<dbReference type="Gene3D" id="1.10.510.10">
    <property type="entry name" value="Transferase(Phosphotransferase) domain 1"/>
    <property type="match status" value="1"/>
</dbReference>
<keyword evidence="5" id="KW-1185">Reference proteome</keyword>
<gene>
    <name evidence="6" type="primary">LOC110772392</name>
</gene>
<evidence type="ECO:0000256" key="1">
    <source>
        <dbReference type="ARBA" id="ARBA00022679"/>
    </source>
</evidence>
<keyword evidence="4" id="KW-0067">ATP-binding</keyword>
<evidence type="ECO:0000256" key="2">
    <source>
        <dbReference type="ARBA" id="ARBA00022741"/>
    </source>
</evidence>
<protein>
    <submittedName>
        <fullName evidence="6">Cold-responsive protein kinase 1-like</fullName>
    </submittedName>
</protein>
<proteinExistence type="predicted"/>
<reference evidence="6" key="1">
    <citation type="submission" date="2025-08" db="UniProtKB">
        <authorList>
            <consortium name="RefSeq"/>
        </authorList>
    </citation>
    <scope>IDENTIFICATION</scope>
</reference>
<dbReference type="InterPro" id="IPR052059">
    <property type="entry name" value="CR_Ser/Thr_kinase"/>
</dbReference>
<organism evidence="5 6">
    <name type="scientific">Prunus avium</name>
    <name type="common">Cherry</name>
    <name type="synonym">Cerasus avium</name>
    <dbReference type="NCBI Taxonomy" id="42229"/>
    <lineage>
        <taxon>Eukaryota</taxon>
        <taxon>Viridiplantae</taxon>
        <taxon>Streptophyta</taxon>
        <taxon>Embryophyta</taxon>
        <taxon>Tracheophyta</taxon>
        <taxon>Spermatophyta</taxon>
        <taxon>Magnoliopsida</taxon>
        <taxon>eudicotyledons</taxon>
        <taxon>Gunneridae</taxon>
        <taxon>Pentapetalae</taxon>
        <taxon>rosids</taxon>
        <taxon>fabids</taxon>
        <taxon>Rosales</taxon>
        <taxon>Rosaceae</taxon>
        <taxon>Amygdaloideae</taxon>
        <taxon>Amygdaleae</taxon>
        <taxon>Prunus</taxon>
    </lineage>
</organism>
<dbReference type="KEGG" id="pavi:110772392"/>
<evidence type="ECO:0000313" key="5">
    <source>
        <dbReference type="Proteomes" id="UP000515124"/>
    </source>
</evidence>
<evidence type="ECO:0000256" key="4">
    <source>
        <dbReference type="ARBA" id="ARBA00022840"/>
    </source>
</evidence>
<keyword evidence="2" id="KW-0547">Nucleotide-binding</keyword>
<dbReference type="PANTHER" id="PTHR47973">
    <property type="entry name" value="CYSTEINE-RICH RECEPTOR-LIKE PROTEIN KINASE 3"/>
    <property type="match status" value="1"/>
</dbReference>
<evidence type="ECO:0000313" key="6">
    <source>
        <dbReference type="RefSeq" id="XP_021832547.1"/>
    </source>
</evidence>
<sequence>MVSKTERMYAYVANKNGSLVDLVDKKLSGIYDAKQAITILTLAVMCTNISPTLRPRMADVVSILVGEKTFEQINPPTVDDHQLNVAMAGGECTKADSSTSTDVTSRASTSTKLIKGIDETQNSSAETCLEISEESQTSH</sequence>
<dbReference type="Proteomes" id="UP000515124">
    <property type="component" value="Unplaced"/>
</dbReference>
<evidence type="ECO:0000256" key="3">
    <source>
        <dbReference type="ARBA" id="ARBA00022777"/>
    </source>
</evidence>
<keyword evidence="1" id="KW-0808">Transferase</keyword>
<dbReference type="GO" id="GO:0005524">
    <property type="term" value="F:ATP binding"/>
    <property type="evidence" value="ECO:0007669"/>
    <property type="project" value="UniProtKB-KW"/>
</dbReference>